<organism evidence="2 3">
    <name type="scientific">Gossypium stocksii</name>
    <dbReference type="NCBI Taxonomy" id="47602"/>
    <lineage>
        <taxon>Eukaryota</taxon>
        <taxon>Viridiplantae</taxon>
        <taxon>Streptophyta</taxon>
        <taxon>Embryophyta</taxon>
        <taxon>Tracheophyta</taxon>
        <taxon>Spermatophyta</taxon>
        <taxon>Magnoliopsida</taxon>
        <taxon>eudicotyledons</taxon>
        <taxon>Gunneridae</taxon>
        <taxon>Pentapetalae</taxon>
        <taxon>rosids</taxon>
        <taxon>malvids</taxon>
        <taxon>Malvales</taxon>
        <taxon>Malvaceae</taxon>
        <taxon>Malvoideae</taxon>
        <taxon>Gossypium</taxon>
    </lineage>
</organism>
<evidence type="ECO:0000313" key="2">
    <source>
        <dbReference type="EMBL" id="KAH1040194.1"/>
    </source>
</evidence>
<evidence type="ECO:0000256" key="1">
    <source>
        <dbReference type="SAM" id="MobiDB-lite"/>
    </source>
</evidence>
<proteinExistence type="predicted"/>
<feature type="region of interest" description="Disordered" evidence="1">
    <location>
        <begin position="15"/>
        <end position="50"/>
    </location>
</feature>
<sequence>MANVDIMVSRSQTYTLLNPTANPTNPANSFAPMNSTNPTNPRSSSGLNIT</sequence>
<name>A0A9D3UGT8_9ROSI</name>
<reference evidence="2 3" key="1">
    <citation type="journal article" date="2021" name="Plant Biotechnol. J.">
        <title>Multi-omics assisted identification of the key and species-specific regulatory components of drought-tolerant mechanisms in Gossypium stocksii.</title>
        <authorList>
            <person name="Yu D."/>
            <person name="Ke L."/>
            <person name="Zhang D."/>
            <person name="Wu Y."/>
            <person name="Sun Y."/>
            <person name="Mei J."/>
            <person name="Sun J."/>
            <person name="Sun Y."/>
        </authorList>
    </citation>
    <scope>NUCLEOTIDE SEQUENCE [LARGE SCALE GENOMIC DNA]</scope>
    <source>
        <strain evidence="3">cv. E1</strain>
        <tissue evidence="2">Leaf</tissue>
    </source>
</reference>
<keyword evidence="3" id="KW-1185">Reference proteome</keyword>
<dbReference type="EMBL" id="JAIQCV010000012">
    <property type="protein sequence ID" value="KAH1040194.1"/>
    <property type="molecule type" value="Genomic_DNA"/>
</dbReference>
<gene>
    <name evidence="2" type="ORF">J1N35_041937</name>
</gene>
<evidence type="ECO:0000313" key="3">
    <source>
        <dbReference type="Proteomes" id="UP000828251"/>
    </source>
</evidence>
<dbReference type="AlphaFoldDB" id="A0A9D3UGT8"/>
<protein>
    <submittedName>
        <fullName evidence="2">Uncharacterized protein</fullName>
    </submittedName>
</protein>
<accession>A0A9D3UGT8</accession>
<dbReference type="Proteomes" id="UP000828251">
    <property type="component" value="Unassembled WGS sequence"/>
</dbReference>
<comment type="caution">
    <text evidence="2">The sequence shown here is derived from an EMBL/GenBank/DDBJ whole genome shotgun (WGS) entry which is preliminary data.</text>
</comment>